<dbReference type="Gene3D" id="3.30.70.270">
    <property type="match status" value="1"/>
</dbReference>
<dbReference type="Gene3D" id="1.20.120.160">
    <property type="entry name" value="HPT domain"/>
    <property type="match status" value="1"/>
</dbReference>
<dbReference type="PANTHER" id="PTHR44591">
    <property type="entry name" value="STRESS RESPONSE REGULATOR PROTEIN 1"/>
    <property type="match status" value="1"/>
</dbReference>
<dbReference type="PROSITE" id="PS50110">
    <property type="entry name" value="RESPONSE_REGULATORY"/>
    <property type="match status" value="2"/>
</dbReference>
<feature type="coiled-coil region" evidence="4">
    <location>
        <begin position="85"/>
        <end position="112"/>
    </location>
</feature>
<dbReference type="SUPFAM" id="SSF47226">
    <property type="entry name" value="Histidine-containing phosphotransfer domain, HPT domain"/>
    <property type="match status" value="1"/>
</dbReference>
<dbReference type="SMART" id="SM00267">
    <property type="entry name" value="GGDEF"/>
    <property type="match status" value="1"/>
</dbReference>
<gene>
    <name evidence="8" type="ORF">EZI54_11845</name>
</gene>
<dbReference type="Pfam" id="PF01627">
    <property type="entry name" value="Hpt"/>
    <property type="match status" value="1"/>
</dbReference>
<keyword evidence="9" id="KW-1185">Reference proteome</keyword>
<dbReference type="InterPro" id="IPR029787">
    <property type="entry name" value="Nucleotide_cyclase"/>
</dbReference>
<dbReference type="SUPFAM" id="SSF52172">
    <property type="entry name" value="CheY-like"/>
    <property type="match status" value="2"/>
</dbReference>
<dbReference type="CDD" id="cd01948">
    <property type="entry name" value="EAL"/>
    <property type="match status" value="1"/>
</dbReference>
<accession>A0ABY1ZLC1</accession>
<dbReference type="SUPFAM" id="SSF55073">
    <property type="entry name" value="Nucleotide cyclase"/>
    <property type="match status" value="1"/>
</dbReference>
<dbReference type="Gene3D" id="3.20.20.450">
    <property type="entry name" value="EAL domain"/>
    <property type="match status" value="1"/>
</dbReference>
<feature type="domain" description="Response regulatory" evidence="5">
    <location>
        <begin position="132"/>
        <end position="249"/>
    </location>
</feature>
<dbReference type="SUPFAM" id="SSF141868">
    <property type="entry name" value="EAL domain-like"/>
    <property type="match status" value="1"/>
</dbReference>
<dbReference type="InterPro" id="IPR043128">
    <property type="entry name" value="Rev_trsase/Diguanyl_cyclase"/>
</dbReference>
<evidence type="ECO:0000259" key="6">
    <source>
        <dbReference type="PROSITE" id="PS50883"/>
    </source>
</evidence>
<evidence type="ECO:0000256" key="1">
    <source>
        <dbReference type="ARBA" id="ARBA00022553"/>
    </source>
</evidence>
<evidence type="ECO:0000259" key="7">
    <source>
        <dbReference type="PROSITE" id="PS50887"/>
    </source>
</evidence>
<evidence type="ECO:0000256" key="3">
    <source>
        <dbReference type="PROSITE-ProRule" id="PRU00169"/>
    </source>
</evidence>
<reference evidence="8 9" key="1">
    <citation type="submission" date="2019-02" db="EMBL/GenBank/DDBJ databases">
        <title>Marinobacter halodurans sp. nov., a marine bacterium isolated from sea tidal flat.</title>
        <authorList>
            <person name="Yoo Y."/>
            <person name="Lee D.W."/>
            <person name="Kim B.S."/>
            <person name="Kim J.-J."/>
        </authorList>
    </citation>
    <scope>NUCLEOTIDE SEQUENCE [LARGE SCALE GENOMIC DNA]</scope>
    <source>
        <strain evidence="8 9">YJ-S3-2</strain>
    </source>
</reference>
<comment type="caution">
    <text evidence="8">The sequence shown here is derived from an EMBL/GenBank/DDBJ whole genome shotgun (WGS) entry which is preliminary data.</text>
</comment>
<name>A0ABY1ZLC1_9GAMM</name>
<keyword evidence="4" id="KW-0175">Coiled coil</keyword>
<sequence>MADSNADQKFLQLRQQYIQGLPQRIRQIRTAWDRLRHVSWDAKVLNYMVHAVHKLTGSGSTFHFPAITIAAGALEKRLEDAQLHLEANALERQQITDALARLERAIDDAVANGDQAASPATETRPTDRGEFHIAVIEDDPDQAAQLDRGLADLGYTVHTFADPEAYSRHAKERAYQMILLDVSFPQGPLEGLVWLDRLRSHVGSKVPVAIMSARTDMVARMRALQAGADVFLTKPLDMDFLARRIEQIHETTRNVRPRVLWVDDDKDLLDYYQDLLTDRGYEADTLSQSVRLLERIEQFEPDVIVLDYQMPGCNGFELARILRQDPRYMTIPLIFVSASRDLETRHRQDSIVGNAYFQKPLDDEAFLQCLQAQIMKAQLIGARIDLLSQRHGPSGLQNQDYFINRLEQRMASLDPGTTSSPYYLLQLAIDNEEYLKARHGMRTMLNLNGQLESYLASHSRIHGRGCNLGGGYFLLLFDIPQDQSAGSAIEQFHAELNRQRWSPGQDTKPVTLAMGVMHLDHAQDLDQVLGHVESACAQALKTGGGSLEWHREESAANHSGLTDQVRSLIDARAFTLHFQPVMNMDNEETLSEALIRLVDDDQVVYMPHQFLPWLPAGNRGNFYELDRWVIESAVASLVQLQGRASASQAVIVKLSSPLEDVEQMQPFITNVIRGSGIKGQRRIYFAFSVPIVVKDVPRARKLFRTLQELGCGVIIEHVTPDSNIIQMLRDVGPVDFVKLSSELGRHSEQTAELYGFINELHDFLGSTPIIVTGVEDARVLSRFWERGIRYFQGYFIQKPGLTMQYSAAT</sequence>
<feature type="domain" description="Response regulatory" evidence="5">
    <location>
        <begin position="258"/>
        <end position="374"/>
    </location>
</feature>
<dbReference type="InterPro" id="IPR050595">
    <property type="entry name" value="Bact_response_regulator"/>
</dbReference>
<dbReference type="Pfam" id="PF00563">
    <property type="entry name" value="EAL"/>
    <property type="match status" value="1"/>
</dbReference>
<dbReference type="InterPro" id="IPR035919">
    <property type="entry name" value="EAL_sf"/>
</dbReference>
<organism evidence="8 9">
    <name type="scientific">Marinobacter halodurans</name>
    <dbReference type="NCBI Taxonomy" id="2528979"/>
    <lineage>
        <taxon>Bacteria</taxon>
        <taxon>Pseudomonadati</taxon>
        <taxon>Pseudomonadota</taxon>
        <taxon>Gammaproteobacteria</taxon>
        <taxon>Pseudomonadales</taxon>
        <taxon>Marinobacteraceae</taxon>
        <taxon>Marinobacter</taxon>
    </lineage>
</organism>
<dbReference type="InterPro" id="IPR001789">
    <property type="entry name" value="Sig_transdc_resp-reg_receiver"/>
</dbReference>
<evidence type="ECO:0000313" key="8">
    <source>
        <dbReference type="EMBL" id="TBW55144.1"/>
    </source>
</evidence>
<proteinExistence type="predicted"/>
<dbReference type="InterPro" id="IPR036641">
    <property type="entry name" value="HPT_dom_sf"/>
</dbReference>
<feature type="domain" description="EAL" evidence="6">
    <location>
        <begin position="558"/>
        <end position="809"/>
    </location>
</feature>
<keyword evidence="2" id="KW-0902">Two-component regulatory system</keyword>
<dbReference type="Pfam" id="PF00072">
    <property type="entry name" value="Response_reg"/>
    <property type="match status" value="2"/>
</dbReference>
<dbReference type="CDD" id="cd00156">
    <property type="entry name" value="REC"/>
    <property type="match status" value="2"/>
</dbReference>
<dbReference type="PROSITE" id="PS50883">
    <property type="entry name" value="EAL"/>
    <property type="match status" value="1"/>
</dbReference>
<dbReference type="PANTHER" id="PTHR44591:SF3">
    <property type="entry name" value="RESPONSE REGULATORY DOMAIN-CONTAINING PROTEIN"/>
    <property type="match status" value="1"/>
</dbReference>
<evidence type="ECO:0000256" key="4">
    <source>
        <dbReference type="SAM" id="Coils"/>
    </source>
</evidence>
<feature type="domain" description="GGDEF" evidence="7">
    <location>
        <begin position="420"/>
        <end position="552"/>
    </location>
</feature>
<dbReference type="SMART" id="SM00052">
    <property type="entry name" value="EAL"/>
    <property type="match status" value="1"/>
</dbReference>
<dbReference type="RefSeq" id="WP_131482100.1">
    <property type="nucleotide sequence ID" value="NZ_SJDL01000017.1"/>
</dbReference>
<dbReference type="InterPro" id="IPR008207">
    <property type="entry name" value="Sig_transdc_His_kin_Hpt_dom"/>
</dbReference>
<dbReference type="InterPro" id="IPR000160">
    <property type="entry name" value="GGDEF_dom"/>
</dbReference>
<dbReference type="Proteomes" id="UP000313645">
    <property type="component" value="Unassembled WGS sequence"/>
</dbReference>
<evidence type="ECO:0000256" key="2">
    <source>
        <dbReference type="ARBA" id="ARBA00023012"/>
    </source>
</evidence>
<evidence type="ECO:0000313" key="9">
    <source>
        <dbReference type="Proteomes" id="UP000313645"/>
    </source>
</evidence>
<dbReference type="PROSITE" id="PS50887">
    <property type="entry name" value="GGDEF"/>
    <property type="match status" value="1"/>
</dbReference>
<evidence type="ECO:0000259" key="5">
    <source>
        <dbReference type="PROSITE" id="PS50110"/>
    </source>
</evidence>
<dbReference type="InterPro" id="IPR001633">
    <property type="entry name" value="EAL_dom"/>
</dbReference>
<dbReference type="InterPro" id="IPR011006">
    <property type="entry name" value="CheY-like_superfamily"/>
</dbReference>
<dbReference type="SMART" id="SM00448">
    <property type="entry name" value="REC"/>
    <property type="match status" value="2"/>
</dbReference>
<protein>
    <submittedName>
        <fullName evidence="8">Response regulator</fullName>
    </submittedName>
</protein>
<feature type="modified residue" description="4-aspartylphosphate" evidence="3">
    <location>
        <position position="181"/>
    </location>
</feature>
<dbReference type="EMBL" id="SJDL01000017">
    <property type="protein sequence ID" value="TBW55144.1"/>
    <property type="molecule type" value="Genomic_DNA"/>
</dbReference>
<feature type="modified residue" description="4-aspartylphosphate" evidence="3">
    <location>
        <position position="307"/>
    </location>
</feature>
<keyword evidence="1 3" id="KW-0597">Phosphoprotein</keyword>
<dbReference type="Gene3D" id="3.40.50.2300">
    <property type="match status" value="2"/>
</dbReference>